<keyword evidence="4" id="KW-0804">Transcription</keyword>
<comment type="subcellular location">
    <subcellularLocation>
        <location evidence="1">Nucleus</location>
    </subcellularLocation>
</comment>
<dbReference type="InterPro" id="IPR011598">
    <property type="entry name" value="bHLH_dom"/>
</dbReference>
<keyword evidence="9" id="KW-1185">Reference proteome</keyword>
<dbReference type="SMART" id="SM00353">
    <property type="entry name" value="HLH"/>
    <property type="match status" value="1"/>
</dbReference>
<evidence type="ECO:0000256" key="1">
    <source>
        <dbReference type="ARBA" id="ARBA00004123"/>
    </source>
</evidence>
<sequence>MLALSPSLFAPTEWTLEEPTSHNDPNLFYKDGSTPQFSCSPPPGHDVEVEEDQRSPPISLVVGGDPTMVKKRDHNASERDRRKKINSLYSSLRSMLPLADQTKKLSIPATISRIVKYIPELQQQVEMLIKKKEELFLRTSRQGDASANKECRRKMAHHYTATACVVSTSRLTENEAVFQISSDKLHKTPLSEILLCLEKEGLLLLNASTFDTFGHRVFYNLHFQTDETCGIEPEILREKILAIL</sequence>
<dbReference type="SUPFAM" id="SSF47459">
    <property type="entry name" value="HLH, helix-loop-helix DNA-binding domain"/>
    <property type="match status" value="1"/>
</dbReference>
<evidence type="ECO:0000256" key="4">
    <source>
        <dbReference type="ARBA" id="ARBA00023163"/>
    </source>
</evidence>
<keyword evidence="3" id="KW-0238">DNA-binding</keyword>
<keyword evidence="2" id="KW-0805">Transcription regulation</keyword>
<dbReference type="FunFam" id="4.10.280.10:FF:000074">
    <property type="entry name" value="Transcription factor ORG2"/>
    <property type="match status" value="1"/>
</dbReference>
<name>A0AAE1MQ18_9FABA</name>
<dbReference type="PANTHER" id="PTHR13935">
    <property type="entry name" value="ACHAETE-SCUTE TRANSCRIPTION FACTOR-RELATED"/>
    <property type="match status" value="1"/>
</dbReference>
<dbReference type="AlphaFoldDB" id="A0AAE1MQ18"/>
<reference evidence="8" key="1">
    <citation type="submission" date="2023-10" db="EMBL/GenBank/DDBJ databases">
        <title>Chromosome-level genome of the transformable northern wattle, Acacia crassicarpa.</title>
        <authorList>
            <person name="Massaro I."/>
            <person name="Sinha N.R."/>
            <person name="Poethig S."/>
            <person name="Leichty A.R."/>
        </authorList>
    </citation>
    <scope>NUCLEOTIDE SEQUENCE</scope>
    <source>
        <strain evidence="8">Acra3RX</strain>
        <tissue evidence="8">Leaf</tissue>
    </source>
</reference>
<dbReference type="InterPro" id="IPR036638">
    <property type="entry name" value="HLH_DNA-bd_sf"/>
</dbReference>
<dbReference type="GO" id="GO:0010106">
    <property type="term" value="P:cellular response to iron ion starvation"/>
    <property type="evidence" value="ECO:0007669"/>
    <property type="project" value="UniProtKB-ARBA"/>
</dbReference>
<dbReference type="GO" id="GO:0000977">
    <property type="term" value="F:RNA polymerase II transcription regulatory region sequence-specific DNA binding"/>
    <property type="evidence" value="ECO:0007669"/>
    <property type="project" value="TreeGrafter"/>
</dbReference>
<dbReference type="GO" id="GO:0000981">
    <property type="term" value="F:DNA-binding transcription factor activity, RNA polymerase II-specific"/>
    <property type="evidence" value="ECO:0007669"/>
    <property type="project" value="TreeGrafter"/>
</dbReference>
<dbReference type="GO" id="GO:0046983">
    <property type="term" value="F:protein dimerization activity"/>
    <property type="evidence" value="ECO:0007669"/>
    <property type="project" value="InterPro"/>
</dbReference>
<evidence type="ECO:0000256" key="2">
    <source>
        <dbReference type="ARBA" id="ARBA00023015"/>
    </source>
</evidence>
<dbReference type="PROSITE" id="PS50888">
    <property type="entry name" value="BHLH"/>
    <property type="match status" value="1"/>
</dbReference>
<dbReference type="Proteomes" id="UP001293593">
    <property type="component" value="Unassembled WGS sequence"/>
</dbReference>
<feature type="domain" description="BHLH" evidence="7">
    <location>
        <begin position="69"/>
        <end position="121"/>
    </location>
</feature>
<dbReference type="Pfam" id="PF00010">
    <property type="entry name" value="HLH"/>
    <property type="match status" value="1"/>
</dbReference>
<dbReference type="PANTHER" id="PTHR13935:SF41">
    <property type="entry name" value="TRANSCRIPTION FACTOR ORG2-RELATED"/>
    <property type="match status" value="1"/>
</dbReference>
<dbReference type="Gene3D" id="4.10.280.10">
    <property type="entry name" value="Helix-loop-helix DNA-binding domain"/>
    <property type="match status" value="1"/>
</dbReference>
<dbReference type="GO" id="GO:0090575">
    <property type="term" value="C:RNA polymerase II transcription regulator complex"/>
    <property type="evidence" value="ECO:0007669"/>
    <property type="project" value="TreeGrafter"/>
</dbReference>
<dbReference type="EMBL" id="JAWXYG010000005">
    <property type="protein sequence ID" value="KAK4272455.1"/>
    <property type="molecule type" value="Genomic_DNA"/>
</dbReference>
<organism evidence="8 9">
    <name type="scientific">Acacia crassicarpa</name>
    <name type="common">northern wattle</name>
    <dbReference type="NCBI Taxonomy" id="499986"/>
    <lineage>
        <taxon>Eukaryota</taxon>
        <taxon>Viridiplantae</taxon>
        <taxon>Streptophyta</taxon>
        <taxon>Embryophyta</taxon>
        <taxon>Tracheophyta</taxon>
        <taxon>Spermatophyta</taxon>
        <taxon>Magnoliopsida</taxon>
        <taxon>eudicotyledons</taxon>
        <taxon>Gunneridae</taxon>
        <taxon>Pentapetalae</taxon>
        <taxon>rosids</taxon>
        <taxon>fabids</taxon>
        <taxon>Fabales</taxon>
        <taxon>Fabaceae</taxon>
        <taxon>Caesalpinioideae</taxon>
        <taxon>mimosoid clade</taxon>
        <taxon>Acacieae</taxon>
        <taxon>Acacia</taxon>
    </lineage>
</organism>
<accession>A0AAE1MQ18</accession>
<feature type="region of interest" description="Disordered" evidence="6">
    <location>
        <begin position="12"/>
        <end position="59"/>
    </location>
</feature>
<evidence type="ECO:0000313" key="9">
    <source>
        <dbReference type="Proteomes" id="UP001293593"/>
    </source>
</evidence>
<proteinExistence type="predicted"/>
<dbReference type="CDD" id="cd18914">
    <property type="entry name" value="bHLH_AtORG2_like"/>
    <property type="match status" value="1"/>
</dbReference>
<evidence type="ECO:0000256" key="3">
    <source>
        <dbReference type="ARBA" id="ARBA00023125"/>
    </source>
</evidence>
<dbReference type="InterPro" id="IPR015660">
    <property type="entry name" value="MASH1/Ascl1a-like"/>
</dbReference>
<evidence type="ECO:0000256" key="6">
    <source>
        <dbReference type="SAM" id="MobiDB-lite"/>
    </source>
</evidence>
<evidence type="ECO:0000313" key="8">
    <source>
        <dbReference type="EMBL" id="KAK4272455.1"/>
    </source>
</evidence>
<gene>
    <name evidence="8" type="ORF">QN277_021012</name>
</gene>
<comment type="caution">
    <text evidence="8">The sequence shown here is derived from an EMBL/GenBank/DDBJ whole genome shotgun (WGS) entry which is preliminary data.</text>
</comment>
<evidence type="ECO:0000259" key="7">
    <source>
        <dbReference type="PROSITE" id="PS50888"/>
    </source>
</evidence>
<evidence type="ECO:0000256" key="5">
    <source>
        <dbReference type="ARBA" id="ARBA00023242"/>
    </source>
</evidence>
<keyword evidence="5" id="KW-0539">Nucleus</keyword>
<protein>
    <recommendedName>
        <fullName evidence="7">BHLH domain-containing protein</fullName>
    </recommendedName>
</protein>